<accession>A0A9N9JAD9</accession>
<dbReference type="AlphaFoldDB" id="A0A9N9JAD9"/>
<reference evidence="1" key="1">
    <citation type="submission" date="2021-06" db="EMBL/GenBank/DDBJ databases">
        <authorList>
            <person name="Kallberg Y."/>
            <person name="Tangrot J."/>
            <person name="Rosling A."/>
        </authorList>
    </citation>
    <scope>NUCLEOTIDE SEQUENCE</scope>
    <source>
        <strain evidence="1">MA453B</strain>
    </source>
</reference>
<dbReference type="OrthoDB" id="2430032at2759"/>
<sequence>VMTKLNTVKERQDWEDEFTKRYIDPKAANARNAATKFLEKINDTKQTLESEVNETLVVDEKYQLDFYPRIWRRIGKTSPRNLEAYCIGYPNFANEFPFLSLFFKYREKLTLVKNLIPIMKFSRILASKLCYQLKRQDAHNLTFDKFLKNNESQFSEKLKDFADAWNEIRSHVVRYECHEFNNPMLQMTKNLPVVYALFEERDESLYLCGAIEFLANLQNEFMQQVLKIEPGCSSLGFLEFTNQNYHNAPQHQHQYYIKSLSLSEVHEKLEFFTTTTPGAPIARNGYINRLQINAVDTDVFDNPTELLSELETLLCFLKRTSGGVREMDIIDYLSKWIRLSTLTENPKFYLVINGLKLKHVVALYELVEEKIADIEMENLPTKYKAKLSSRIKEEINEGVAGGSDANKFKIPLEAFTIVLKRFMFRYLSSEMYNPEETHADYLAGDVFIDCWPVEVSDDVIRDKFPKSLLVANIYEAYKYAQ</sequence>
<dbReference type="EMBL" id="CAJVPY010019757">
    <property type="protein sequence ID" value="CAG8772794.1"/>
    <property type="molecule type" value="Genomic_DNA"/>
</dbReference>
<keyword evidence="2" id="KW-1185">Reference proteome</keyword>
<organism evidence="1 2">
    <name type="scientific">Dentiscutata erythropus</name>
    <dbReference type="NCBI Taxonomy" id="1348616"/>
    <lineage>
        <taxon>Eukaryota</taxon>
        <taxon>Fungi</taxon>
        <taxon>Fungi incertae sedis</taxon>
        <taxon>Mucoromycota</taxon>
        <taxon>Glomeromycotina</taxon>
        <taxon>Glomeromycetes</taxon>
        <taxon>Diversisporales</taxon>
        <taxon>Gigasporaceae</taxon>
        <taxon>Dentiscutata</taxon>
    </lineage>
</organism>
<evidence type="ECO:0000313" key="1">
    <source>
        <dbReference type="EMBL" id="CAG8772794.1"/>
    </source>
</evidence>
<dbReference type="InterPro" id="IPR031248">
    <property type="entry name" value="RNF213"/>
</dbReference>
<feature type="non-terminal residue" evidence="1">
    <location>
        <position position="1"/>
    </location>
</feature>
<dbReference type="Proteomes" id="UP000789405">
    <property type="component" value="Unassembled WGS sequence"/>
</dbReference>
<dbReference type="GO" id="GO:0016887">
    <property type="term" value="F:ATP hydrolysis activity"/>
    <property type="evidence" value="ECO:0007669"/>
    <property type="project" value="InterPro"/>
</dbReference>
<gene>
    <name evidence="1" type="ORF">DERYTH_LOCUS18845</name>
</gene>
<dbReference type="GO" id="GO:0004842">
    <property type="term" value="F:ubiquitin-protein transferase activity"/>
    <property type="evidence" value="ECO:0007669"/>
    <property type="project" value="InterPro"/>
</dbReference>
<dbReference type="PANTHER" id="PTHR22605">
    <property type="entry name" value="RZ-TYPE DOMAIN-CONTAINING PROTEIN"/>
    <property type="match status" value="1"/>
</dbReference>
<name>A0A9N9JAD9_9GLOM</name>
<protein>
    <submittedName>
        <fullName evidence="1">10497_t:CDS:1</fullName>
    </submittedName>
</protein>
<evidence type="ECO:0000313" key="2">
    <source>
        <dbReference type="Proteomes" id="UP000789405"/>
    </source>
</evidence>
<dbReference type="PANTHER" id="PTHR22605:SF1">
    <property type="entry name" value="RZ-TYPE DOMAIN-CONTAINING PROTEIN"/>
    <property type="match status" value="1"/>
</dbReference>
<proteinExistence type="predicted"/>
<comment type="caution">
    <text evidence="1">The sequence shown here is derived from an EMBL/GenBank/DDBJ whole genome shotgun (WGS) entry which is preliminary data.</text>
</comment>
<feature type="non-terminal residue" evidence="1">
    <location>
        <position position="481"/>
    </location>
</feature>